<organism evidence="1 2">
    <name type="scientific">Asbolus verrucosus</name>
    <name type="common">Desert ironclad beetle</name>
    <dbReference type="NCBI Taxonomy" id="1661398"/>
    <lineage>
        <taxon>Eukaryota</taxon>
        <taxon>Metazoa</taxon>
        <taxon>Ecdysozoa</taxon>
        <taxon>Arthropoda</taxon>
        <taxon>Hexapoda</taxon>
        <taxon>Insecta</taxon>
        <taxon>Pterygota</taxon>
        <taxon>Neoptera</taxon>
        <taxon>Endopterygota</taxon>
        <taxon>Coleoptera</taxon>
        <taxon>Polyphaga</taxon>
        <taxon>Cucujiformia</taxon>
        <taxon>Tenebrionidae</taxon>
        <taxon>Pimeliinae</taxon>
        <taxon>Asbolus</taxon>
    </lineage>
</organism>
<reference evidence="1 2" key="1">
    <citation type="submission" date="2017-03" db="EMBL/GenBank/DDBJ databases">
        <title>Genome of the blue death feigning beetle - Asbolus verrucosus.</title>
        <authorList>
            <person name="Rider S.D."/>
        </authorList>
    </citation>
    <scope>NUCLEOTIDE SEQUENCE [LARGE SCALE GENOMIC DNA]</scope>
    <source>
        <strain evidence="1">Butters</strain>
        <tissue evidence="1">Head and leg muscle</tissue>
    </source>
</reference>
<comment type="caution">
    <text evidence="1">The sequence shown here is derived from an EMBL/GenBank/DDBJ whole genome shotgun (WGS) entry which is preliminary data.</text>
</comment>
<sequence length="100" mass="11611">MRTLFDVTLWRVVQVFRDTGSVGRKEGTGLTTKPESTENVRQIMNDAPRTSTSRIVTVDWNEAWFYLNGYVNSQNMRMWSVAKLDNFYVEQPLHPQKIGV</sequence>
<dbReference type="OrthoDB" id="10040454at2759"/>
<proteinExistence type="predicted"/>
<keyword evidence="2" id="KW-1185">Reference proteome</keyword>
<feature type="non-terminal residue" evidence="1">
    <location>
        <position position="100"/>
    </location>
</feature>
<accession>A0A482W847</accession>
<dbReference type="Proteomes" id="UP000292052">
    <property type="component" value="Unassembled WGS sequence"/>
</dbReference>
<dbReference type="AlphaFoldDB" id="A0A482W847"/>
<protein>
    <submittedName>
        <fullName evidence="1">Uncharacterized protein</fullName>
    </submittedName>
</protein>
<name>A0A482W847_ASBVE</name>
<gene>
    <name evidence="1" type="ORF">BDFB_012569</name>
</gene>
<dbReference type="EMBL" id="QDEB01021872">
    <property type="protein sequence ID" value="RZC40919.1"/>
    <property type="molecule type" value="Genomic_DNA"/>
</dbReference>
<evidence type="ECO:0000313" key="1">
    <source>
        <dbReference type="EMBL" id="RZC40919.1"/>
    </source>
</evidence>
<evidence type="ECO:0000313" key="2">
    <source>
        <dbReference type="Proteomes" id="UP000292052"/>
    </source>
</evidence>